<accession>A0A1G5BAS8</accession>
<evidence type="ECO:0000256" key="1">
    <source>
        <dbReference type="SAM" id="SignalP"/>
    </source>
</evidence>
<feature type="chain" id="PRO_5011471616" evidence="1">
    <location>
        <begin position="21"/>
        <end position="98"/>
    </location>
</feature>
<sequence length="98" mass="10486">MRFLLILAGMIGCSLVPAEAQTRVPRNECPPNTRPSGAFCLVNIPDSVRNRGACPADYVSTSDGTYCVLAPRKDWVRARIGCPAGYQPSPGGEFCIAN</sequence>
<feature type="signal peptide" evidence="1">
    <location>
        <begin position="1"/>
        <end position="20"/>
    </location>
</feature>
<evidence type="ECO:0000313" key="2">
    <source>
        <dbReference type="EMBL" id="SCX87261.1"/>
    </source>
</evidence>
<name>A0A1G5BAS8_9HYPH</name>
<dbReference type="Proteomes" id="UP000199569">
    <property type="component" value="Unassembled WGS sequence"/>
</dbReference>
<dbReference type="EMBL" id="FMVJ01000002">
    <property type="protein sequence ID" value="SCX87261.1"/>
    <property type="molecule type" value="Genomic_DNA"/>
</dbReference>
<protein>
    <submittedName>
        <fullName evidence="2">Uncharacterized protein</fullName>
    </submittedName>
</protein>
<reference evidence="2 3" key="1">
    <citation type="submission" date="2016-10" db="EMBL/GenBank/DDBJ databases">
        <authorList>
            <person name="de Groot N.N."/>
        </authorList>
    </citation>
    <scope>NUCLEOTIDE SEQUENCE [LARGE SCALE GENOMIC DNA]</scope>
    <source>
        <strain evidence="2 3">CGMCC 1.7666</strain>
    </source>
</reference>
<keyword evidence="1" id="KW-0732">Signal</keyword>
<gene>
    <name evidence="2" type="ORF">SAMN02927923_00180</name>
</gene>
<organism evidence="2 3">
    <name type="scientific">Microvirga guangxiensis</name>
    <dbReference type="NCBI Taxonomy" id="549386"/>
    <lineage>
        <taxon>Bacteria</taxon>
        <taxon>Pseudomonadati</taxon>
        <taxon>Pseudomonadota</taxon>
        <taxon>Alphaproteobacteria</taxon>
        <taxon>Hyphomicrobiales</taxon>
        <taxon>Methylobacteriaceae</taxon>
        <taxon>Microvirga</taxon>
    </lineage>
</organism>
<proteinExistence type="predicted"/>
<evidence type="ECO:0000313" key="3">
    <source>
        <dbReference type="Proteomes" id="UP000199569"/>
    </source>
</evidence>
<dbReference type="AlphaFoldDB" id="A0A1G5BAS8"/>
<keyword evidence="3" id="KW-1185">Reference proteome</keyword>